<evidence type="ECO:0000313" key="2">
    <source>
        <dbReference type="Proteomes" id="UP000594263"/>
    </source>
</evidence>
<reference evidence="1" key="1">
    <citation type="submission" date="2021-01" db="UniProtKB">
        <authorList>
            <consortium name="EnsemblPlants"/>
        </authorList>
    </citation>
    <scope>IDENTIFICATION</scope>
</reference>
<dbReference type="AlphaFoldDB" id="A0A7N0VFA4"/>
<protein>
    <submittedName>
        <fullName evidence="1">Uncharacterized protein</fullName>
    </submittedName>
</protein>
<dbReference type="Proteomes" id="UP000594263">
    <property type="component" value="Unplaced"/>
</dbReference>
<keyword evidence="2" id="KW-1185">Reference proteome</keyword>
<sequence>MELVATHRVSEAHPDETMDSSWCSFAVQTLQGNKLVPQPDGSLVLVTDPLLLTGTADNDSISKSPRMDEKAAILPPWKPNDLKSWIWMQQALHPELNYNTYFDKRSWVKNFNCL</sequence>
<accession>A0A7N0VFA4</accession>
<evidence type="ECO:0000313" key="1">
    <source>
        <dbReference type="EnsemblPlants" id="Kaladp0689s0001.1.v1.1"/>
    </source>
</evidence>
<proteinExistence type="predicted"/>
<name>A0A7N0VFA4_KALFE</name>
<organism evidence="1 2">
    <name type="scientific">Kalanchoe fedtschenkoi</name>
    <name type="common">Lavender scallops</name>
    <name type="synonym">South American air plant</name>
    <dbReference type="NCBI Taxonomy" id="63787"/>
    <lineage>
        <taxon>Eukaryota</taxon>
        <taxon>Viridiplantae</taxon>
        <taxon>Streptophyta</taxon>
        <taxon>Embryophyta</taxon>
        <taxon>Tracheophyta</taxon>
        <taxon>Spermatophyta</taxon>
        <taxon>Magnoliopsida</taxon>
        <taxon>eudicotyledons</taxon>
        <taxon>Gunneridae</taxon>
        <taxon>Pentapetalae</taxon>
        <taxon>Saxifragales</taxon>
        <taxon>Crassulaceae</taxon>
        <taxon>Kalanchoe</taxon>
    </lineage>
</organism>
<dbReference type="Gramene" id="Kaladp0689s0001.1.v1.1">
    <property type="protein sequence ID" value="Kaladp0689s0001.1.v1.1"/>
    <property type="gene ID" value="Kaladp0689s0001.v1.1"/>
</dbReference>
<dbReference type="EnsemblPlants" id="Kaladp0689s0001.1.v1.1">
    <property type="protein sequence ID" value="Kaladp0689s0001.1.v1.1"/>
    <property type="gene ID" value="Kaladp0689s0001.v1.1"/>
</dbReference>